<dbReference type="RefSeq" id="WP_343884152.1">
    <property type="nucleotide sequence ID" value="NZ_BAAAKI010000001.1"/>
</dbReference>
<comment type="caution">
    <text evidence="1">The sequence shown here is derived from an EMBL/GenBank/DDBJ whole genome shotgun (WGS) entry which is preliminary data.</text>
</comment>
<dbReference type="InterPro" id="IPR038056">
    <property type="entry name" value="YjbR-like_sf"/>
</dbReference>
<dbReference type="InterPro" id="IPR058532">
    <property type="entry name" value="YjbR/MT2646/Rv2570-like"/>
</dbReference>
<dbReference type="Gene3D" id="3.90.1150.30">
    <property type="match status" value="1"/>
</dbReference>
<accession>A0ABW1X126</accession>
<keyword evidence="2" id="KW-1185">Reference proteome</keyword>
<organism evidence="1 2">
    <name type="scientific">Luteococcus sanguinis</name>
    <dbReference type="NCBI Taxonomy" id="174038"/>
    <lineage>
        <taxon>Bacteria</taxon>
        <taxon>Bacillati</taxon>
        <taxon>Actinomycetota</taxon>
        <taxon>Actinomycetes</taxon>
        <taxon>Propionibacteriales</taxon>
        <taxon>Propionibacteriaceae</taxon>
        <taxon>Luteococcus</taxon>
    </lineage>
</organism>
<evidence type="ECO:0000313" key="2">
    <source>
        <dbReference type="Proteomes" id="UP001596266"/>
    </source>
</evidence>
<name>A0ABW1X126_9ACTN</name>
<dbReference type="PANTHER" id="PTHR35145">
    <property type="entry name" value="CYTOPLASMIC PROTEIN-RELATED"/>
    <property type="match status" value="1"/>
</dbReference>
<dbReference type="InterPro" id="IPR007351">
    <property type="entry name" value="YjbR"/>
</dbReference>
<dbReference type="Pfam" id="PF04237">
    <property type="entry name" value="YjbR"/>
    <property type="match status" value="1"/>
</dbReference>
<dbReference type="GO" id="GO:0003677">
    <property type="term" value="F:DNA binding"/>
    <property type="evidence" value="ECO:0007669"/>
    <property type="project" value="UniProtKB-KW"/>
</dbReference>
<dbReference type="SUPFAM" id="SSF142906">
    <property type="entry name" value="YjbR-like"/>
    <property type="match status" value="1"/>
</dbReference>
<protein>
    <submittedName>
        <fullName evidence="1">MmcQ/YjbR family DNA-binding protein</fullName>
    </submittedName>
</protein>
<sequence>MDGPTLHRRSADRALELPGTELEHPFGDDWDVFTVRGKIFCLHTKLDGELVANLKAAPLDAQALRENYPDITPGYHMNKRHWITLHPSGSIDEQLLDDLVTESYLLVVEKLPKKLRPVDPATFGRPDETA</sequence>
<reference evidence="2" key="1">
    <citation type="journal article" date="2019" name="Int. J. Syst. Evol. Microbiol.">
        <title>The Global Catalogue of Microorganisms (GCM) 10K type strain sequencing project: providing services to taxonomists for standard genome sequencing and annotation.</title>
        <authorList>
            <consortium name="The Broad Institute Genomics Platform"/>
            <consortium name="The Broad Institute Genome Sequencing Center for Infectious Disease"/>
            <person name="Wu L."/>
            <person name="Ma J."/>
        </authorList>
    </citation>
    <scope>NUCLEOTIDE SEQUENCE [LARGE SCALE GENOMIC DNA]</scope>
    <source>
        <strain evidence="2">CGMCC 1.15277</strain>
    </source>
</reference>
<dbReference type="EMBL" id="JBHSUA010000015">
    <property type="protein sequence ID" value="MFC6396846.1"/>
    <property type="molecule type" value="Genomic_DNA"/>
</dbReference>
<dbReference type="PANTHER" id="PTHR35145:SF1">
    <property type="entry name" value="CYTOPLASMIC PROTEIN"/>
    <property type="match status" value="1"/>
</dbReference>
<gene>
    <name evidence="1" type="ORF">ACFP57_07585</name>
</gene>
<proteinExistence type="predicted"/>
<dbReference type="Proteomes" id="UP001596266">
    <property type="component" value="Unassembled WGS sequence"/>
</dbReference>
<evidence type="ECO:0000313" key="1">
    <source>
        <dbReference type="EMBL" id="MFC6396846.1"/>
    </source>
</evidence>
<keyword evidence="1" id="KW-0238">DNA-binding</keyword>